<dbReference type="EMBL" id="CP001841">
    <property type="protein sequence ID" value="AEF82114.1"/>
    <property type="molecule type" value="Genomic_DNA"/>
</dbReference>
<evidence type="ECO:0000313" key="20">
    <source>
        <dbReference type="EMBL" id="AEF82114.1"/>
    </source>
</evidence>
<evidence type="ECO:0000256" key="9">
    <source>
        <dbReference type="ARBA" id="ARBA00012523"/>
    </source>
</evidence>
<dbReference type="EC" id="2.7.7.62" evidence="9"/>
<dbReference type="EC" id="2.7.1.156" evidence="8"/>
<accession>F5Y844</accession>
<dbReference type="GO" id="GO:0009236">
    <property type="term" value="P:cobalamin biosynthetic process"/>
    <property type="evidence" value="ECO:0007669"/>
    <property type="project" value="UniProtKB-UniPathway"/>
</dbReference>
<name>F5Y844_LEAAZ</name>
<feature type="binding site" evidence="19">
    <location>
        <begin position="7"/>
        <end position="14"/>
    </location>
    <ligand>
        <name>GTP</name>
        <dbReference type="ChEBI" id="CHEBI:37565"/>
    </ligand>
</feature>
<keyword evidence="13" id="KW-0418">Kinase</keyword>
<dbReference type="Gene3D" id="3.40.50.300">
    <property type="entry name" value="P-loop containing nucleotide triphosphate hydrolases"/>
    <property type="match status" value="1"/>
</dbReference>
<evidence type="ECO:0000256" key="12">
    <source>
        <dbReference type="ARBA" id="ARBA00022741"/>
    </source>
</evidence>
<evidence type="ECO:0000256" key="17">
    <source>
        <dbReference type="ARBA" id="ARBA00030571"/>
    </source>
</evidence>
<dbReference type="PIRSF" id="PIRSF006135">
    <property type="entry name" value="CobU"/>
    <property type="match status" value="1"/>
</dbReference>
<dbReference type="InterPro" id="IPR027417">
    <property type="entry name" value="P-loop_NTPase"/>
</dbReference>
<evidence type="ECO:0000256" key="16">
    <source>
        <dbReference type="ARBA" id="ARBA00029570"/>
    </source>
</evidence>
<evidence type="ECO:0000256" key="19">
    <source>
        <dbReference type="PIRSR" id="PIRSR006135-2"/>
    </source>
</evidence>
<reference evidence="20 21" key="2">
    <citation type="journal article" date="2011" name="ISME J.">
        <title>RNA-seq reveals cooperative metabolic interactions between two termite-gut spirochete species in co-culture.</title>
        <authorList>
            <person name="Rosenthal A.Z."/>
            <person name="Matson E.G."/>
            <person name="Eldar A."/>
            <person name="Leadbetter J.R."/>
        </authorList>
    </citation>
    <scope>NUCLEOTIDE SEQUENCE [LARGE SCALE GENOMIC DNA]</scope>
    <source>
        <strain evidence="21">ATCC BAA-888 / DSM 13862 / ZAS-9</strain>
    </source>
</reference>
<feature type="active site" description="GMP-histidine intermediate" evidence="18">
    <location>
        <position position="53"/>
    </location>
</feature>
<evidence type="ECO:0000256" key="13">
    <source>
        <dbReference type="ARBA" id="ARBA00022777"/>
    </source>
</evidence>
<dbReference type="SUPFAM" id="SSF52540">
    <property type="entry name" value="P-loop containing nucleoside triphosphate hydrolases"/>
    <property type="match status" value="1"/>
</dbReference>
<evidence type="ECO:0000256" key="3">
    <source>
        <dbReference type="ARBA" id="ARBA00001522"/>
    </source>
</evidence>
<keyword evidence="10" id="KW-0169">Cobalamin biosynthesis</keyword>
<dbReference type="GO" id="GO:0005524">
    <property type="term" value="F:ATP binding"/>
    <property type="evidence" value="ECO:0007669"/>
    <property type="project" value="UniProtKB-KW"/>
</dbReference>
<keyword evidence="14" id="KW-0067">ATP-binding</keyword>
<dbReference type="GO" id="GO:0005525">
    <property type="term" value="F:GTP binding"/>
    <property type="evidence" value="ECO:0007669"/>
    <property type="project" value="UniProtKB-KW"/>
</dbReference>
<dbReference type="KEGG" id="taz:TREAZ_2261"/>
<evidence type="ECO:0000256" key="7">
    <source>
        <dbReference type="ARBA" id="ARBA00007490"/>
    </source>
</evidence>
<dbReference type="PANTHER" id="PTHR34848:SF1">
    <property type="entry name" value="BIFUNCTIONAL ADENOSYLCOBALAMIN BIOSYNTHESIS PROTEIN COBU"/>
    <property type="match status" value="1"/>
</dbReference>
<comment type="pathway">
    <text evidence="6">Cofactor biosynthesis; adenosylcobalamin biosynthesis; adenosylcobalamin from cob(II)yrinate a,c-diamide: step 5/7.</text>
</comment>
<dbReference type="OrthoDB" id="9799422at2"/>
<comment type="catalytic activity">
    <reaction evidence="1">
        <text>adenosylcob(III)inamide + ATP = adenosylcob(III)inamide phosphate + ADP + H(+)</text>
        <dbReference type="Rhea" id="RHEA:15769"/>
        <dbReference type="ChEBI" id="CHEBI:2480"/>
        <dbReference type="ChEBI" id="CHEBI:15378"/>
        <dbReference type="ChEBI" id="CHEBI:30616"/>
        <dbReference type="ChEBI" id="CHEBI:58502"/>
        <dbReference type="ChEBI" id="CHEBI:456216"/>
        <dbReference type="EC" id="2.7.1.156"/>
    </reaction>
</comment>
<dbReference type="InterPro" id="IPR003203">
    <property type="entry name" value="CobU/CobP"/>
</dbReference>
<comment type="catalytic activity">
    <reaction evidence="2">
        <text>adenosylcob(III)inamide phosphate + GTP + H(+) = adenosylcob(III)inamide-GDP + diphosphate</text>
        <dbReference type="Rhea" id="RHEA:22712"/>
        <dbReference type="ChEBI" id="CHEBI:15378"/>
        <dbReference type="ChEBI" id="CHEBI:33019"/>
        <dbReference type="ChEBI" id="CHEBI:37565"/>
        <dbReference type="ChEBI" id="CHEBI:58502"/>
        <dbReference type="ChEBI" id="CHEBI:60487"/>
        <dbReference type="EC" id="2.7.7.62"/>
    </reaction>
</comment>
<evidence type="ECO:0000256" key="11">
    <source>
        <dbReference type="ARBA" id="ARBA00022679"/>
    </source>
</evidence>
<evidence type="ECO:0000256" key="8">
    <source>
        <dbReference type="ARBA" id="ARBA00012016"/>
    </source>
</evidence>
<evidence type="ECO:0000256" key="18">
    <source>
        <dbReference type="PIRSR" id="PIRSR006135-1"/>
    </source>
</evidence>
<gene>
    <name evidence="20" type="ordered locus">TREAZ_2261</name>
</gene>
<dbReference type="AlphaFoldDB" id="F5Y844"/>
<sequence length="172" mass="19189">MIILITGGVKSGKSTHALDLAIKEWKPSPNKPISFIATAEALDNEMKLRIAKHQEERTRLAGAGSFITREETIELDKAIIAAGQRAVVDCIPMWINNLIYYKREDDFRTILDAFIKGIKDCIIVTNETGLGNIPFDEMTRHYNLLLAEANRKIAMAADSVLFMVSGIPMKVK</sequence>
<feature type="binding site" evidence="19">
    <location>
        <position position="70"/>
    </location>
    <ligand>
        <name>GTP</name>
        <dbReference type="ChEBI" id="CHEBI:37565"/>
    </ligand>
</feature>
<comment type="catalytic activity">
    <reaction evidence="3">
        <text>adenosylcob(III)inamide + GTP = adenosylcob(III)inamide phosphate + GDP + H(+)</text>
        <dbReference type="Rhea" id="RHEA:15765"/>
        <dbReference type="ChEBI" id="CHEBI:2480"/>
        <dbReference type="ChEBI" id="CHEBI:15378"/>
        <dbReference type="ChEBI" id="CHEBI:37565"/>
        <dbReference type="ChEBI" id="CHEBI:58189"/>
        <dbReference type="ChEBI" id="CHEBI:58502"/>
        <dbReference type="EC" id="2.7.1.156"/>
    </reaction>
</comment>
<proteinExistence type="inferred from homology"/>
<evidence type="ECO:0000256" key="1">
    <source>
        <dbReference type="ARBA" id="ARBA00000312"/>
    </source>
</evidence>
<keyword evidence="21" id="KW-1185">Reference proteome</keyword>
<evidence type="ECO:0000256" key="6">
    <source>
        <dbReference type="ARBA" id="ARBA00005159"/>
    </source>
</evidence>
<keyword evidence="20" id="KW-0548">Nucleotidyltransferase</keyword>
<evidence type="ECO:0000256" key="5">
    <source>
        <dbReference type="ARBA" id="ARBA00004692"/>
    </source>
</evidence>
<dbReference type="InParanoid" id="F5Y844"/>
<keyword evidence="12 19" id="KW-0547">Nucleotide-binding</keyword>
<evidence type="ECO:0000256" key="15">
    <source>
        <dbReference type="ARBA" id="ARBA00023134"/>
    </source>
</evidence>
<dbReference type="PANTHER" id="PTHR34848">
    <property type="match status" value="1"/>
</dbReference>
<dbReference type="eggNOG" id="COG2087">
    <property type="taxonomic scope" value="Bacteria"/>
</dbReference>
<comment type="pathway">
    <text evidence="5">Cofactor biosynthesis; adenosylcobalamin biosynthesis; adenosylcobalamin from cob(II)yrinate a,c-diamide: step 6/7.</text>
</comment>
<protein>
    <recommendedName>
        <fullName evidence="16">Adenosylcobinamide kinase</fullName>
        <ecNumber evidence="8">2.7.1.156</ecNumber>
        <ecNumber evidence="9">2.7.7.62</ecNumber>
    </recommendedName>
    <alternativeName>
        <fullName evidence="17">Adenosylcobinamide-phosphate guanylyltransferase</fullName>
    </alternativeName>
</protein>
<evidence type="ECO:0000313" key="21">
    <source>
        <dbReference type="Proteomes" id="UP000009222"/>
    </source>
</evidence>
<dbReference type="GO" id="GO:0043752">
    <property type="term" value="F:adenosylcobinamide kinase activity"/>
    <property type="evidence" value="ECO:0007669"/>
    <property type="project" value="UniProtKB-EC"/>
</dbReference>
<dbReference type="Pfam" id="PF02283">
    <property type="entry name" value="CobU"/>
    <property type="match status" value="1"/>
</dbReference>
<comment type="function">
    <text evidence="4">Catalyzes ATP-dependent phosphorylation of adenosylcobinamide and addition of GMP to adenosylcobinamide phosphate.</text>
</comment>
<evidence type="ECO:0000256" key="4">
    <source>
        <dbReference type="ARBA" id="ARBA00003889"/>
    </source>
</evidence>
<dbReference type="RefSeq" id="WP_015709791.1">
    <property type="nucleotide sequence ID" value="NC_015577.1"/>
</dbReference>
<dbReference type="UniPathway" id="UPA00148">
    <property type="reaction ID" value="UER00236"/>
</dbReference>
<evidence type="ECO:0000256" key="2">
    <source>
        <dbReference type="ARBA" id="ARBA00000711"/>
    </source>
</evidence>
<feature type="binding site" evidence="19">
    <location>
        <position position="89"/>
    </location>
    <ligand>
        <name>GTP</name>
        <dbReference type="ChEBI" id="CHEBI:37565"/>
    </ligand>
</feature>
<dbReference type="CDD" id="cd00544">
    <property type="entry name" value="CobU"/>
    <property type="match status" value="1"/>
</dbReference>
<keyword evidence="15 19" id="KW-0342">GTP-binding</keyword>
<evidence type="ECO:0000256" key="14">
    <source>
        <dbReference type="ARBA" id="ARBA00022840"/>
    </source>
</evidence>
<dbReference type="HOGENOM" id="CLU_094161_0_1_12"/>
<dbReference type="GO" id="GO:0008820">
    <property type="term" value="F:cobinamide phosphate guanylyltransferase activity"/>
    <property type="evidence" value="ECO:0007669"/>
    <property type="project" value="UniProtKB-EC"/>
</dbReference>
<keyword evidence="11 20" id="KW-0808">Transferase</keyword>
<evidence type="ECO:0000256" key="10">
    <source>
        <dbReference type="ARBA" id="ARBA00022573"/>
    </source>
</evidence>
<dbReference type="STRING" id="545695.TREAZ_2261"/>
<dbReference type="Proteomes" id="UP000009222">
    <property type="component" value="Chromosome"/>
</dbReference>
<organism evidence="20 21">
    <name type="scientific">Leadbettera azotonutricia (strain ATCC BAA-888 / DSM 13862 / ZAS-9)</name>
    <name type="common">Treponema azotonutricium</name>
    <dbReference type="NCBI Taxonomy" id="545695"/>
    <lineage>
        <taxon>Bacteria</taxon>
        <taxon>Pseudomonadati</taxon>
        <taxon>Spirochaetota</taxon>
        <taxon>Spirochaetia</taxon>
        <taxon>Spirochaetales</taxon>
        <taxon>Breznakiellaceae</taxon>
        <taxon>Leadbettera</taxon>
    </lineage>
</organism>
<feature type="binding site" evidence="19">
    <location>
        <begin position="37"/>
        <end position="39"/>
    </location>
    <ligand>
        <name>GTP</name>
        <dbReference type="ChEBI" id="CHEBI:37565"/>
    </ligand>
</feature>
<reference evidence="21" key="1">
    <citation type="submission" date="2009-12" db="EMBL/GenBank/DDBJ databases">
        <title>Complete sequence of Treponema azotonutricium strain ZAS-9.</title>
        <authorList>
            <person name="Tetu S.G."/>
            <person name="Matson E."/>
            <person name="Ren Q."/>
            <person name="Seshadri R."/>
            <person name="Elbourne L."/>
            <person name="Hassan K.A."/>
            <person name="Durkin A."/>
            <person name="Radune D."/>
            <person name="Mohamoud Y."/>
            <person name="Shay R."/>
            <person name="Jin S."/>
            <person name="Zhang X."/>
            <person name="Lucey K."/>
            <person name="Ballor N.R."/>
            <person name="Ottesen E."/>
            <person name="Rosenthal R."/>
            <person name="Allen A."/>
            <person name="Leadbetter J.R."/>
            <person name="Paulsen I.T."/>
        </authorList>
    </citation>
    <scope>NUCLEOTIDE SEQUENCE [LARGE SCALE GENOMIC DNA]</scope>
    <source>
        <strain evidence="21">ATCC BAA-888 / DSM 13862 / ZAS-9</strain>
    </source>
</reference>
<comment type="similarity">
    <text evidence="7">Belongs to the CobU/CobP family.</text>
</comment>